<gene>
    <name evidence="2" type="ORF">ACK2TP_02040</name>
</gene>
<keyword evidence="1" id="KW-1133">Transmembrane helix</keyword>
<feature type="transmembrane region" description="Helical" evidence="1">
    <location>
        <begin position="100"/>
        <end position="120"/>
    </location>
</feature>
<organism evidence="2 3">
    <name type="scientific">Terriglobus aquaticus</name>
    <dbReference type="NCBI Taxonomy" id="940139"/>
    <lineage>
        <taxon>Bacteria</taxon>
        <taxon>Pseudomonadati</taxon>
        <taxon>Acidobacteriota</taxon>
        <taxon>Terriglobia</taxon>
        <taxon>Terriglobales</taxon>
        <taxon>Acidobacteriaceae</taxon>
        <taxon>Terriglobus</taxon>
    </lineage>
</organism>
<sequence>MPDESNSNHRKPGKQDVAAADREFAARVQAAEDARREARLKLSPEAAERVRQQRAAGIGPATPGTGPRMLPGMAMIALFVLVYALMNVVAAWRGMFGDGVTRYGTLAICTMLVVGVFGFLRLRRWGWALVLGGTLFTALSYVLRFITAHVPLSQGLGMLVWAAFFTVFFLYLVRDEVRSSVR</sequence>
<proteinExistence type="predicted"/>
<feature type="transmembrane region" description="Helical" evidence="1">
    <location>
        <begin position="152"/>
        <end position="173"/>
    </location>
</feature>
<comment type="caution">
    <text evidence="2">The sequence shown here is derived from an EMBL/GenBank/DDBJ whole genome shotgun (WGS) entry which is preliminary data.</text>
</comment>
<dbReference type="Proteomes" id="UP001634747">
    <property type="component" value="Unassembled WGS sequence"/>
</dbReference>
<evidence type="ECO:0000256" key="1">
    <source>
        <dbReference type="SAM" id="Phobius"/>
    </source>
</evidence>
<feature type="transmembrane region" description="Helical" evidence="1">
    <location>
        <begin position="73"/>
        <end position="94"/>
    </location>
</feature>
<protein>
    <submittedName>
        <fullName evidence="2">Uncharacterized protein</fullName>
    </submittedName>
</protein>
<keyword evidence="1" id="KW-0472">Membrane</keyword>
<name>A0ABW9KJ82_9BACT</name>
<keyword evidence="1" id="KW-0812">Transmembrane</keyword>
<accession>A0ABW9KJ82</accession>
<evidence type="ECO:0000313" key="3">
    <source>
        <dbReference type="Proteomes" id="UP001634747"/>
    </source>
</evidence>
<evidence type="ECO:0000313" key="2">
    <source>
        <dbReference type="EMBL" id="MFN2974535.1"/>
    </source>
</evidence>
<feature type="transmembrane region" description="Helical" evidence="1">
    <location>
        <begin position="127"/>
        <end position="146"/>
    </location>
</feature>
<dbReference type="EMBL" id="JBJYXY010000001">
    <property type="protein sequence ID" value="MFN2974535.1"/>
    <property type="molecule type" value="Genomic_DNA"/>
</dbReference>
<dbReference type="RefSeq" id="WP_263413901.1">
    <property type="nucleotide sequence ID" value="NZ_BAABBH010000001.1"/>
</dbReference>
<reference evidence="2 3" key="1">
    <citation type="submission" date="2024-12" db="EMBL/GenBank/DDBJ databases">
        <authorList>
            <person name="Lee Y."/>
        </authorList>
    </citation>
    <scope>NUCLEOTIDE SEQUENCE [LARGE SCALE GENOMIC DNA]</scope>
    <source>
        <strain evidence="2 3">03SUJ4</strain>
    </source>
</reference>
<keyword evidence="3" id="KW-1185">Reference proteome</keyword>